<dbReference type="Proteomes" id="UP000249375">
    <property type="component" value="Chromosome"/>
</dbReference>
<organism evidence="1 2">
    <name type="scientific">Pseudoprevotella muciniphila</name>
    <dbReference type="NCBI Taxonomy" id="2133944"/>
    <lineage>
        <taxon>Bacteria</taxon>
        <taxon>Pseudomonadati</taxon>
        <taxon>Bacteroidota</taxon>
        <taxon>Bacteroidia</taxon>
        <taxon>Bacteroidales</taxon>
        <taxon>Prevotellaceae</taxon>
        <taxon>Pseudoprevotella</taxon>
    </lineage>
</organism>
<dbReference type="EMBL" id="CP033459">
    <property type="protein sequence ID" value="QFQ13557.1"/>
    <property type="molecule type" value="Genomic_DNA"/>
</dbReference>
<evidence type="ECO:0000313" key="2">
    <source>
        <dbReference type="Proteomes" id="UP000249375"/>
    </source>
</evidence>
<name>A0A5P8E9I5_9BACT</name>
<keyword evidence="2" id="KW-1185">Reference proteome</keyword>
<protein>
    <submittedName>
        <fullName evidence="1">Uncharacterized protein</fullName>
    </submittedName>
</protein>
<dbReference type="KEGG" id="alq:C7Y71_011375"/>
<gene>
    <name evidence="1" type="ORF">C7Y71_011375</name>
</gene>
<evidence type="ECO:0000313" key="1">
    <source>
        <dbReference type="EMBL" id="QFQ13557.1"/>
    </source>
</evidence>
<sequence>MITKKNNNNKNQNNMDYIHHIFTRTFRRVLVFLMLLALPQIVFADEITGNVSNADSAAMARTKENAITLQETDSTGPNYMGYRRALVGRHCSVNRVISAVSVGSGTSGLENITNEDIDDYATIPSVVDATVAVSPTVSVRDMKYYYAPGTTAGFCLVAGSGGSVLSLDLIKTFHLWFYCDGKRVADQTVQEANAASGVKLSLIGIPGSNMACVNLTARCPKKFDEVALVQGGAVDASVASALLIKYAFVGDAHDIHLTKKGIEDYCQETGHESMDVSCNAYMPSPLVGGIPMPMANVSEEKVIGTDTNERLDETLALVSAVQLASVAFKGRVRVNVQNSQATTELFHPGDQVGFKYNFANVADVLKLGTWVDIALYDRNGNKVQTTTISADVLALAIASGGDQTSYITADTDFSGAEITFYTALGVLNLGSGFGVYYGFIRPKPVVDHACELNPTVSTNICNNQSTFQLRINPEMNVTWSVYSQPAGANAQVDENGFVTGMTVDGKYVFRVTAEDGICMDSVVINRGAEPDFRSVVKETTLTASNGYEMGMEYHQTSANLISISDMHGSDGYSDGTELLDDDLTNYIGYDGGLQLAGANRIIGVKKTEGKMYDGGKVDAHDPIRVGFVVELEQNNLGLSLLDFFQIRCYNNGTNVYEHLVEDANILDLGTIGRNPSNRKKSTKMRLDIEVPKIDGNGNAIVFDEIQLWKDGVLNLSLDELNIYYAFMDDPNDPDCNYVRDGATVVNYDNYGARVTIGTEVNVASVGCVTNNLSNIIDIDDNLETYALVQKTVNAGSQRIIVKLGRTVDFRHKLGVVIDNDVNALNVELGEVLEIATYLNGVATGETENDWEVLGTDLVSGGGLLVLQIQPKSDFDEVHIIAAGGLSADQTLKIYGILLRNDIDNDGIPDNRDESTCSEYAFNTPQFNKTCEGGTLTFTCNTNPDTRFYIEVPDQGVNMTQVQSAQNGSLTMSFPAIKSGRYSLFIYDGEQELVGTESYVVYPLQTTWRTTTTNKDWNNWNNWTDGTPYLCTNVIMPSNARAYPSLDKSVVQGDEFGCDGIHFESGAAVEKVFKLNYDSAWVDFKPETGRYYMLATPLKDTYTGDFYVTAVSSDTLTEYNYFKPAASSTLQPENRFEPRIYQRLWAQTATNKLTDGRYQTAELLETNWSKRFNALATPYTLGQGFSLYVDAEGREGDMTLRLPKTHTTYHYYYEANREQSSLTETLTRTNPHRFVYEADGYAPSTLLNKDFGEFGTRSVYSNAGTMTMSSATASAATTTLLVGNPFMSYLSVNKLLEANPSLTGVKVYDGQSVSSTVSIDGTLLSNADAATTYIAPMQSFYVTISSAATSVNITFTEDMFVHAEAEESSNTPALIRVTAKSRRAKASTLLLSDEMRAAETLVDEEAKPALAIFSIDEGKACDIASLVGKDIIPLGMMVTGQADTLTVAFDALGDVPGDYRLLDRETGMVYAQGEEAVVELAGSTLGRFALVKPSVLTAINNIDMAECIKIEGNTATVCIPGANLLSATAYTVDGKYIDRQHAATNNANGQTLSVKVRLASGVNIIRVKANNGEERSYKVLAK</sequence>
<reference evidence="1 2" key="1">
    <citation type="submission" date="2018-11" db="EMBL/GenBank/DDBJ databases">
        <authorList>
            <person name="Na S.W."/>
            <person name="Baik M."/>
        </authorList>
    </citation>
    <scope>NUCLEOTIDE SEQUENCE [LARGE SCALE GENOMIC DNA]</scope>
    <source>
        <strain evidence="1 2">E39</strain>
    </source>
</reference>
<proteinExistence type="predicted"/>
<accession>A0A5P8E9I5</accession>